<dbReference type="AlphaFoldDB" id="A0A840V4H4"/>
<keyword evidence="3" id="KW-1185">Reference proteome</keyword>
<dbReference type="SUPFAM" id="SSF49899">
    <property type="entry name" value="Concanavalin A-like lectins/glucanases"/>
    <property type="match status" value="1"/>
</dbReference>
<evidence type="ECO:0000259" key="1">
    <source>
        <dbReference type="Pfam" id="PF04773"/>
    </source>
</evidence>
<proteinExistence type="predicted"/>
<dbReference type="PANTHER" id="PTHR30273:SF2">
    <property type="entry name" value="PROTEIN FECR"/>
    <property type="match status" value="1"/>
</dbReference>
<name>A0A840V4H4_9BACT</name>
<accession>A0A840V4H4</accession>
<dbReference type="Proteomes" id="UP000557717">
    <property type="component" value="Unassembled WGS sequence"/>
</dbReference>
<dbReference type="Gene3D" id="2.60.120.1440">
    <property type="match status" value="1"/>
</dbReference>
<reference evidence="2 3" key="1">
    <citation type="submission" date="2020-08" db="EMBL/GenBank/DDBJ databases">
        <title>Genomic Encyclopedia of Type Strains, Phase IV (KMG-IV): sequencing the most valuable type-strain genomes for metagenomic binning, comparative biology and taxonomic classification.</title>
        <authorList>
            <person name="Goeker M."/>
        </authorList>
    </citation>
    <scope>NUCLEOTIDE SEQUENCE [LARGE SCALE GENOMIC DNA]</scope>
    <source>
        <strain evidence="2 3">YC6886</strain>
    </source>
</reference>
<dbReference type="GO" id="GO:0016989">
    <property type="term" value="F:sigma factor antagonist activity"/>
    <property type="evidence" value="ECO:0007669"/>
    <property type="project" value="TreeGrafter"/>
</dbReference>
<gene>
    <name evidence="2" type="ORF">HNR46_003131</name>
</gene>
<dbReference type="Pfam" id="PF13385">
    <property type="entry name" value="Laminin_G_3"/>
    <property type="match status" value="1"/>
</dbReference>
<dbReference type="EMBL" id="JACHFD010000017">
    <property type="protein sequence ID" value="MBB5352882.1"/>
    <property type="molecule type" value="Genomic_DNA"/>
</dbReference>
<dbReference type="RefSeq" id="WP_184020286.1">
    <property type="nucleotide sequence ID" value="NZ_JACHFD010000017.1"/>
</dbReference>
<dbReference type="Pfam" id="PF04773">
    <property type="entry name" value="FecR"/>
    <property type="match status" value="1"/>
</dbReference>
<protein>
    <recommendedName>
        <fullName evidence="1">FecR protein domain-containing protein</fullName>
    </recommendedName>
</protein>
<evidence type="ECO:0000313" key="3">
    <source>
        <dbReference type="Proteomes" id="UP000557717"/>
    </source>
</evidence>
<feature type="domain" description="FecR protein" evidence="1">
    <location>
        <begin position="178"/>
        <end position="231"/>
    </location>
</feature>
<comment type="caution">
    <text evidence="2">The sequence shown here is derived from an EMBL/GenBank/DDBJ whole genome shotgun (WGS) entry which is preliminary data.</text>
</comment>
<sequence length="523" mass="57148">MIDEVRLEALIDAYLDLELEEAGRLELEEMLIRSSRARQRFHERTTHHGLLREWALREEGNATVAGEITRSRSRWRPWAVGLAACGVGWLWWQPGVDRAESPVVVEKSESAVENVALLAAAVDVRWADDAKSYHMGQALPKGPLQLAGGLVRLDFYSGAKVFLEGPATLDLVSPDLARLESGRLTAQVPPPAHGFTVLSDEVQVVDRGTEFGMSVGDDQALQVHVFDGEVELHSADGVAPVRSLFGGGAVAIQDGSATDLPADRGAFANPGALLVATEEARQRGWQQWQSTSERIRLAAGLKIYYDFRIHPRGVIPNLAGAAPAESDGTLIGCEAVPGRWPQKPALGFARTSDRVRFWLEGEVPSVTMMARVRVDSLPHDHNALLSMTPGEQGEIHWKLDREGRLLLGLRASSERAFESWERLVSPPVVAESDLGHWMVLATVIDGDAGEMRHFVDGRLVAEAAISRPTLVKLGKANLGNFDAASPDLSGAEVTRNFNGRFEEFAFFDRALSEEEIGAWGRGE</sequence>
<evidence type="ECO:0000313" key="2">
    <source>
        <dbReference type="EMBL" id="MBB5352882.1"/>
    </source>
</evidence>
<dbReference type="InterPro" id="IPR012373">
    <property type="entry name" value="Ferrdict_sens_TM"/>
</dbReference>
<organism evidence="2 3">
    <name type="scientific">Haloferula luteola</name>
    <dbReference type="NCBI Taxonomy" id="595692"/>
    <lineage>
        <taxon>Bacteria</taxon>
        <taxon>Pseudomonadati</taxon>
        <taxon>Verrucomicrobiota</taxon>
        <taxon>Verrucomicrobiia</taxon>
        <taxon>Verrucomicrobiales</taxon>
        <taxon>Verrucomicrobiaceae</taxon>
        <taxon>Haloferula</taxon>
    </lineage>
</organism>
<dbReference type="Gene3D" id="2.60.120.200">
    <property type="match status" value="1"/>
</dbReference>
<dbReference type="InterPro" id="IPR013320">
    <property type="entry name" value="ConA-like_dom_sf"/>
</dbReference>
<dbReference type="InterPro" id="IPR006860">
    <property type="entry name" value="FecR"/>
</dbReference>
<dbReference type="PANTHER" id="PTHR30273">
    <property type="entry name" value="PERIPLASMIC SIGNAL SENSOR AND SIGMA FACTOR ACTIVATOR FECR-RELATED"/>
    <property type="match status" value="1"/>
</dbReference>